<keyword evidence="1" id="KW-0175">Coiled coil</keyword>
<sequence>MEKRQLYIKKLEEKLLEYDAKLTELEAKAADIREEMKTEYLSQIDSLETKREELAVKYEKLKVSGEQAWDEIKTGTEKAWDELEEAIEKAVAHFK</sequence>
<proteinExistence type="predicted"/>
<dbReference type="AlphaFoldDB" id="A0A4R1Q6L2"/>
<accession>A0A4R1Q6L2</accession>
<gene>
    <name evidence="2" type="ORF">EV210_107152</name>
</gene>
<name>A0A4R1Q6L2_9FIRM</name>
<dbReference type="EMBL" id="SLUI01000007">
    <property type="protein sequence ID" value="TCL36888.1"/>
    <property type="molecule type" value="Genomic_DNA"/>
</dbReference>
<organism evidence="2 3">
    <name type="scientific">Anaerospora hongkongensis</name>
    <dbReference type="NCBI Taxonomy" id="244830"/>
    <lineage>
        <taxon>Bacteria</taxon>
        <taxon>Bacillati</taxon>
        <taxon>Bacillota</taxon>
        <taxon>Negativicutes</taxon>
        <taxon>Selenomonadales</taxon>
        <taxon>Sporomusaceae</taxon>
        <taxon>Anaerospora</taxon>
    </lineage>
</organism>
<dbReference type="RefSeq" id="WP_132080504.1">
    <property type="nucleotide sequence ID" value="NZ_DAMAKO010000006.1"/>
</dbReference>
<protein>
    <recommendedName>
        <fullName evidence="4">Coiled coil domain-containing protein</fullName>
    </recommendedName>
</protein>
<evidence type="ECO:0000313" key="2">
    <source>
        <dbReference type="EMBL" id="TCL36888.1"/>
    </source>
</evidence>
<comment type="caution">
    <text evidence="2">The sequence shown here is derived from an EMBL/GenBank/DDBJ whole genome shotgun (WGS) entry which is preliminary data.</text>
</comment>
<reference evidence="2 3" key="1">
    <citation type="submission" date="2019-03" db="EMBL/GenBank/DDBJ databases">
        <title>Genomic Encyclopedia of Type Strains, Phase IV (KMG-IV): sequencing the most valuable type-strain genomes for metagenomic binning, comparative biology and taxonomic classification.</title>
        <authorList>
            <person name="Goeker M."/>
        </authorList>
    </citation>
    <scope>NUCLEOTIDE SEQUENCE [LARGE SCALE GENOMIC DNA]</scope>
    <source>
        <strain evidence="2 3">DSM 15969</strain>
    </source>
</reference>
<dbReference type="Proteomes" id="UP000295063">
    <property type="component" value="Unassembled WGS sequence"/>
</dbReference>
<dbReference type="OrthoDB" id="1683394at2"/>
<keyword evidence="3" id="KW-1185">Reference proteome</keyword>
<feature type="coiled-coil region" evidence="1">
    <location>
        <begin position="8"/>
        <end position="64"/>
    </location>
</feature>
<evidence type="ECO:0008006" key="4">
    <source>
        <dbReference type="Google" id="ProtNLM"/>
    </source>
</evidence>
<evidence type="ECO:0000256" key="1">
    <source>
        <dbReference type="SAM" id="Coils"/>
    </source>
</evidence>
<evidence type="ECO:0000313" key="3">
    <source>
        <dbReference type="Proteomes" id="UP000295063"/>
    </source>
</evidence>